<name>A0A0A6RKW9_9GAMM</name>
<evidence type="ECO:0000256" key="1">
    <source>
        <dbReference type="SAM" id="Phobius"/>
    </source>
</evidence>
<keyword evidence="1" id="KW-0472">Membrane</keyword>
<dbReference type="AlphaFoldDB" id="A0A0A6RKW9"/>
<feature type="non-terminal residue" evidence="2">
    <location>
        <position position="291"/>
    </location>
</feature>
<gene>
    <name evidence="2" type="ORF">THIOM_004539</name>
</gene>
<dbReference type="EMBL" id="LUTY01002660">
    <property type="protein sequence ID" value="OAD19799.1"/>
    <property type="molecule type" value="Genomic_DNA"/>
</dbReference>
<keyword evidence="1" id="KW-0812">Transmembrane</keyword>
<keyword evidence="3" id="KW-1185">Reference proteome</keyword>
<feature type="transmembrane region" description="Helical" evidence="1">
    <location>
        <begin position="66"/>
        <end position="86"/>
    </location>
</feature>
<protein>
    <recommendedName>
        <fullName evidence="4">DUF4153 domain-containing protein</fullName>
    </recommendedName>
</protein>
<evidence type="ECO:0000313" key="3">
    <source>
        <dbReference type="Proteomes" id="UP000076962"/>
    </source>
</evidence>
<keyword evidence="1" id="KW-1133">Transmembrane helix</keyword>
<evidence type="ECO:0000313" key="2">
    <source>
        <dbReference type="EMBL" id="OAD19799.1"/>
    </source>
</evidence>
<feature type="transmembrane region" description="Helical" evidence="1">
    <location>
        <begin position="252"/>
        <end position="276"/>
    </location>
</feature>
<feature type="transmembrane region" description="Helical" evidence="1">
    <location>
        <begin position="123"/>
        <end position="139"/>
    </location>
</feature>
<organism evidence="2 3">
    <name type="scientific">Candidatus Thiomargarita nelsonii</name>
    <dbReference type="NCBI Taxonomy" id="1003181"/>
    <lineage>
        <taxon>Bacteria</taxon>
        <taxon>Pseudomonadati</taxon>
        <taxon>Pseudomonadota</taxon>
        <taxon>Gammaproteobacteria</taxon>
        <taxon>Thiotrichales</taxon>
        <taxon>Thiotrichaceae</taxon>
        <taxon>Thiomargarita</taxon>
    </lineage>
</organism>
<feature type="transmembrane region" description="Helical" evidence="1">
    <location>
        <begin position="219"/>
        <end position="240"/>
    </location>
</feature>
<sequence length="291" mass="32908">MSNNEIIKLLDKPVELERLYRSHPKQFISWLAEASLAHPESEILRVWNARINYPAPKPHSTNHARLLFIIVISFVSWVLVKLPAYLPISNNWYYPRFLPLIVFGSLIAYFLSNAATSIRQKRTIIAGVVLCLILMMLLPDKPHSASIIMSQIHMPLVLGSLLALSYMSNEWKSPEARLRYIRYVGEVIIYATLILIGGMVLTLITLGLFQLIGIDIRKLYMNNVVILGLVASPIVATYLYDAVLSRESKLATLIANVFAPLFLITVGVYLLAMLYAQKSPYSDRGFLITFN</sequence>
<feature type="transmembrane region" description="Helical" evidence="1">
    <location>
        <begin position="187"/>
        <end position="213"/>
    </location>
</feature>
<dbReference type="Proteomes" id="UP000076962">
    <property type="component" value="Unassembled WGS sequence"/>
</dbReference>
<feature type="transmembrane region" description="Helical" evidence="1">
    <location>
        <begin position="92"/>
        <end position="111"/>
    </location>
</feature>
<accession>A0A0A6RKW9</accession>
<comment type="caution">
    <text evidence="2">The sequence shown here is derived from an EMBL/GenBank/DDBJ whole genome shotgun (WGS) entry which is preliminary data.</text>
</comment>
<proteinExistence type="predicted"/>
<feature type="transmembrane region" description="Helical" evidence="1">
    <location>
        <begin position="145"/>
        <end position="166"/>
    </location>
</feature>
<reference evidence="2 3" key="1">
    <citation type="submission" date="2016-05" db="EMBL/GenBank/DDBJ databases">
        <title>Single-cell genome of chain-forming Candidatus Thiomargarita nelsonii and comparison to other large sulfur-oxidizing bacteria.</title>
        <authorList>
            <person name="Winkel M."/>
            <person name="Salman V."/>
            <person name="Woyke T."/>
            <person name="Schulz-Vogt H."/>
            <person name="Richter M."/>
            <person name="Flood B."/>
            <person name="Bailey J."/>
            <person name="Amann R."/>
            <person name="Mussmann M."/>
        </authorList>
    </citation>
    <scope>NUCLEOTIDE SEQUENCE [LARGE SCALE GENOMIC DNA]</scope>
    <source>
        <strain evidence="2 3">THI036</strain>
    </source>
</reference>
<evidence type="ECO:0008006" key="4">
    <source>
        <dbReference type="Google" id="ProtNLM"/>
    </source>
</evidence>